<dbReference type="Pfam" id="PF04586">
    <property type="entry name" value="Peptidase_S78"/>
    <property type="match status" value="1"/>
</dbReference>
<keyword evidence="4" id="KW-0378">Hydrolase</keyword>
<protein>
    <submittedName>
        <fullName evidence="8">Capsid protein</fullName>
    </submittedName>
</protein>
<gene>
    <name evidence="8" type="ORF">At1D1609_19400</name>
</gene>
<feature type="domain" description="Phage capsid-like C-terminal" evidence="7">
    <location>
        <begin position="249"/>
        <end position="520"/>
    </location>
</feature>
<dbReference type="Gene3D" id="3.30.2400.10">
    <property type="entry name" value="Major capsid protein gp5"/>
    <property type="match status" value="1"/>
</dbReference>
<evidence type="ECO:0000256" key="4">
    <source>
        <dbReference type="ARBA" id="ARBA00022801"/>
    </source>
</evidence>
<keyword evidence="3" id="KW-0645">Protease</keyword>
<dbReference type="RefSeq" id="WP_104679518.1">
    <property type="nucleotide sequence ID" value="NZ_CP026924.1"/>
</dbReference>
<evidence type="ECO:0000313" key="9">
    <source>
        <dbReference type="Proteomes" id="UP000237717"/>
    </source>
</evidence>
<evidence type="ECO:0000256" key="5">
    <source>
        <dbReference type="SAM" id="MobiDB-lite"/>
    </source>
</evidence>
<feature type="domain" description="Prohead serine protease" evidence="6">
    <location>
        <begin position="16"/>
        <end position="153"/>
    </location>
</feature>
<comment type="subcellular location">
    <subcellularLocation>
        <location evidence="1">Virion</location>
    </subcellularLocation>
</comment>
<accession>A0A2L2LCC6</accession>
<evidence type="ECO:0000256" key="1">
    <source>
        <dbReference type="ARBA" id="ARBA00004328"/>
    </source>
</evidence>
<dbReference type="EMBL" id="CP026924">
    <property type="protein sequence ID" value="AVH41994.1"/>
    <property type="molecule type" value="Genomic_DNA"/>
</dbReference>
<sequence>MTAAASTIETGNLEIKADVSIDDTGTVTGIAWPFGQPDSYGDLIEPSAFSFAPRVPMIVEHEQKSVVGVWESYSVTDKGLEVKGRLFVEGIEPARQARLALQRGTMSGLSIGYRLHEAKARPAGGRVLTALTINEISLCKRPVHPDARITETKSHPLNVEQENPKMENAEQNKPVANADPVVSAEEIKALKDDIATMQAKLNRRPAADNNNHPKASNDNGNEVKAFSDFVRTGDASEVKALAYGGSSTGGILAPEAVATTILEKVAEYSPVRGLAQTIAMSGPLLQLPRLVDEVTPAPRAETATAAEDEPSFEQIDLKPFEMAVTVPVTRILLEDAQIDLAAFLSNHIARRFGQIEASWFVNGNGTTQAEGVLKSTDVEEVAVATAAGFNAEALIDLYYFIKTSYSVNGSWLMNRKTMSVVRKLKDSDGTYIWQPGITAGQPSLLLGRPVYEAVDAPDIAAGKTPIIFGDFASGYAIADRVGFDIIRDDITGAGNGVVKLHARRRVGGRVIMGEALAKLKITA</sequence>
<dbReference type="AlphaFoldDB" id="A0A2L2LCC6"/>
<dbReference type="InterPro" id="IPR024455">
    <property type="entry name" value="Phage_capsid"/>
</dbReference>
<dbReference type="GO" id="GO:0008233">
    <property type="term" value="F:peptidase activity"/>
    <property type="evidence" value="ECO:0007669"/>
    <property type="project" value="UniProtKB-KW"/>
</dbReference>
<name>A0A2L2LCC6_AGRTU</name>
<evidence type="ECO:0000259" key="7">
    <source>
        <dbReference type="Pfam" id="PF05065"/>
    </source>
</evidence>
<dbReference type="GO" id="GO:0006508">
    <property type="term" value="P:proteolysis"/>
    <property type="evidence" value="ECO:0007669"/>
    <property type="project" value="UniProtKB-KW"/>
</dbReference>
<dbReference type="Gene3D" id="3.30.2320.10">
    <property type="entry name" value="hypothetical protein PF0899 domain"/>
    <property type="match status" value="1"/>
</dbReference>
<dbReference type="Proteomes" id="UP000237717">
    <property type="component" value="Chromosome I"/>
</dbReference>
<keyword evidence="2" id="KW-1188">Viral release from host cell</keyword>
<dbReference type="NCBIfam" id="TIGR01554">
    <property type="entry name" value="major_cap_HK97"/>
    <property type="match status" value="1"/>
</dbReference>
<evidence type="ECO:0000256" key="2">
    <source>
        <dbReference type="ARBA" id="ARBA00022612"/>
    </source>
</evidence>
<dbReference type="SUPFAM" id="SSF56563">
    <property type="entry name" value="Major capsid protein gp5"/>
    <property type="match status" value="1"/>
</dbReference>
<dbReference type="InterPro" id="IPR054612">
    <property type="entry name" value="Phage_capsid-like_C"/>
</dbReference>
<evidence type="ECO:0000256" key="3">
    <source>
        <dbReference type="ARBA" id="ARBA00022670"/>
    </source>
</evidence>
<evidence type="ECO:0000313" key="8">
    <source>
        <dbReference type="EMBL" id="AVH41994.1"/>
    </source>
</evidence>
<evidence type="ECO:0000259" key="6">
    <source>
        <dbReference type="Pfam" id="PF04586"/>
    </source>
</evidence>
<dbReference type="InterPro" id="IPR054613">
    <property type="entry name" value="Peptidase_S78_dom"/>
</dbReference>
<organism evidence="8 9">
    <name type="scientific">Agrobacterium tumefaciens</name>
    <dbReference type="NCBI Taxonomy" id="358"/>
    <lineage>
        <taxon>Bacteria</taxon>
        <taxon>Pseudomonadati</taxon>
        <taxon>Pseudomonadota</taxon>
        <taxon>Alphaproteobacteria</taxon>
        <taxon>Hyphomicrobiales</taxon>
        <taxon>Rhizobiaceae</taxon>
        <taxon>Rhizobium/Agrobacterium group</taxon>
        <taxon>Agrobacterium</taxon>
        <taxon>Agrobacterium tumefaciens complex</taxon>
    </lineage>
</organism>
<proteinExistence type="predicted"/>
<feature type="region of interest" description="Disordered" evidence="5">
    <location>
        <begin position="203"/>
        <end position="222"/>
    </location>
</feature>
<dbReference type="Pfam" id="PF05065">
    <property type="entry name" value="Phage_capsid"/>
    <property type="match status" value="1"/>
</dbReference>
<feature type="compositionally biased region" description="Polar residues" evidence="5">
    <location>
        <begin position="208"/>
        <end position="220"/>
    </location>
</feature>
<reference evidence="8 9" key="1">
    <citation type="submission" date="2018-02" db="EMBL/GenBank/DDBJ databases">
        <title>Complete genome sequence of Agrobacterium tumefaciens 1D1609.</title>
        <authorList>
            <person name="Cho S.-T."/>
            <person name="Haryono M."/>
            <person name="Chang H.-H."/>
            <person name="Santos M.N."/>
            <person name="Lai E.-M."/>
            <person name="Kuo C.-H."/>
        </authorList>
    </citation>
    <scope>NUCLEOTIDE SEQUENCE [LARGE SCALE GENOMIC DNA]</scope>
    <source>
        <strain evidence="8 9">1D1609</strain>
    </source>
</reference>